<protein>
    <recommendedName>
        <fullName evidence="4">TFIIB-type domain-containing protein</fullName>
    </recommendedName>
</protein>
<keyword evidence="3" id="KW-1185">Reference proteome</keyword>
<evidence type="ECO:0008006" key="4">
    <source>
        <dbReference type="Google" id="ProtNLM"/>
    </source>
</evidence>
<feature type="region of interest" description="Disordered" evidence="1">
    <location>
        <begin position="49"/>
        <end position="91"/>
    </location>
</feature>
<organism evidence="2 3">
    <name type="scientific">Tropicibacter oceani</name>
    <dbReference type="NCBI Taxonomy" id="3058420"/>
    <lineage>
        <taxon>Bacteria</taxon>
        <taxon>Pseudomonadati</taxon>
        <taxon>Pseudomonadota</taxon>
        <taxon>Alphaproteobacteria</taxon>
        <taxon>Rhodobacterales</taxon>
        <taxon>Roseobacteraceae</taxon>
        <taxon>Tropicibacter</taxon>
    </lineage>
</organism>
<dbReference type="EMBL" id="CP124616">
    <property type="protein sequence ID" value="WGW03438.1"/>
    <property type="molecule type" value="Genomic_DNA"/>
</dbReference>
<accession>A0ABY8QHK3</accession>
<proteinExistence type="predicted"/>
<dbReference type="RefSeq" id="WP_282300071.1">
    <property type="nucleotide sequence ID" value="NZ_CP124616.1"/>
</dbReference>
<name>A0ABY8QHK3_9RHOB</name>
<gene>
    <name evidence="2" type="ORF">QF118_16140</name>
</gene>
<dbReference type="Proteomes" id="UP001241605">
    <property type="component" value="Chromosome"/>
</dbReference>
<sequence length="110" mass="12190">MPQTKIATCCYCGTRAALVLKGRDRHELACSSCGAPLHNMKMLRTEAVDAQAHRAPQPGRKGKTRHIGATATGPRDQRQAPAAKRKKKPRKSLARSFFEEAFDLIEDIFD</sequence>
<evidence type="ECO:0000313" key="3">
    <source>
        <dbReference type="Proteomes" id="UP001241605"/>
    </source>
</evidence>
<evidence type="ECO:0000256" key="1">
    <source>
        <dbReference type="SAM" id="MobiDB-lite"/>
    </source>
</evidence>
<evidence type="ECO:0000313" key="2">
    <source>
        <dbReference type="EMBL" id="WGW03438.1"/>
    </source>
</evidence>
<reference evidence="2 3" key="1">
    <citation type="submission" date="2023-05" db="EMBL/GenBank/DDBJ databases">
        <title>YMD87, complete Genome.</title>
        <authorList>
            <person name="Zhang J."/>
            <person name="Xu X."/>
        </authorList>
    </citation>
    <scope>NUCLEOTIDE SEQUENCE [LARGE SCALE GENOMIC DNA]</scope>
    <source>
        <strain evidence="2 3">YMD87</strain>
    </source>
</reference>